<dbReference type="PROSITE" id="PS51257">
    <property type="entry name" value="PROKAR_LIPOPROTEIN"/>
    <property type="match status" value="1"/>
</dbReference>
<evidence type="ECO:0000256" key="3">
    <source>
        <dbReference type="ARBA" id="ARBA00022729"/>
    </source>
</evidence>
<dbReference type="InterPro" id="IPR050490">
    <property type="entry name" value="Bact_solute-bd_prot1"/>
</dbReference>
<dbReference type="PANTHER" id="PTHR43649">
    <property type="entry name" value="ARABINOSE-BINDING PROTEIN-RELATED"/>
    <property type="match status" value="1"/>
</dbReference>
<dbReference type="PANTHER" id="PTHR43649:SF34">
    <property type="entry name" value="ABC TRANSPORTER PERIPLASMIC-BINDING PROTEIN YCJN-RELATED"/>
    <property type="match status" value="1"/>
</dbReference>
<comment type="similarity">
    <text evidence="1">Belongs to the bacterial solute-binding protein 1 family.</text>
</comment>
<dbReference type="EMBL" id="JBHSMJ010000009">
    <property type="protein sequence ID" value="MFC5448206.1"/>
    <property type="molecule type" value="Genomic_DNA"/>
</dbReference>
<dbReference type="SUPFAM" id="SSF53850">
    <property type="entry name" value="Periplasmic binding protein-like II"/>
    <property type="match status" value="1"/>
</dbReference>
<evidence type="ECO:0000313" key="6">
    <source>
        <dbReference type="Proteomes" id="UP001596044"/>
    </source>
</evidence>
<keyword evidence="2" id="KW-0813">Transport</keyword>
<organism evidence="5 6">
    <name type="scientific">Paenibacillus aestuarii</name>
    <dbReference type="NCBI Taxonomy" id="516965"/>
    <lineage>
        <taxon>Bacteria</taxon>
        <taxon>Bacillati</taxon>
        <taxon>Bacillota</taxon>
        <taxon>Bacilli</taxon>
        <taxon>Bacillales</taxon>
        <taxon>Paenibacillaceae</taxon>
        <taxon>Paenibacillus</taxon>
    </lineage>
</organism>
<evidence type="ECO:0000256" key="1">
    <source>
        <dbReference type="ARBA" id="ARBA00008520"/>
    </source>
</evidence>
<feature type="chain" id="PRO_5045535329" evidence="4">
    <location>
        <begin position="28"/>
        <end position="428"/>
    </location>
</feature>
<evidence type="ECO:0000256" key="2">
    <source>
        <dbReference type="ARBA" id="ARBA00022448"/>
    </source>
</evidence>
<gene>
    <name evidence="5" type="ORF">ACFPOG_08035</name>
</gene>
<dbReference type="Gene3D" id="3.40.190.10">
    <property type="entry name" value="Periplasmic binding protein-like II"/>
    <property type="match status" value="2"/>
</dbReference>
<feature type="signal peptide" evidence="4">
    <location>
        <begin position="1"/>
        <end position="27"/>
    </location>
</feature>
<keyword evidence="6" id="KW-1185">Reference proteome</keyword>
<accession>A0ABW0K597</accession>
<proteinExistence type="inferred from homology"/>
<dbReference type="RefSeq" id="WP_270878479.1">
    <property type="nucleotide sequence ID" value="NZ_JAQFVF010000020.1"/>
</dbReference>
<name>A0ABW0K597_9BACL</name>
<sequence>MKKQRVLSTTLSLTLIAALAAGCGSNAATDTKGGAAASDTSKPVTLELFQYSPEMADAMHQLADQYHKENPNVTINVTINQDNYFPLLKTKINSGNTPDIFMTGAYNDNATYQDYSYDLTNEPFMKNIVDTAKTGVTLDGKILGYPFILQSYSFIYNKKLFADAGITELPKTYAELDAAAKKLQDKGITPFANAYKEWWVMEQTLTPELASMGGNYQQTFADVNSGKKKLSDLPELSNVFPLLDLTLKYSNPKPLETDFNSSVALFAQGKAAILHNGSWAEDSIRKIDSKIDIGYLPHPVGDDASKAGLMVDSNVVYRINKDSKNLKEVLKFFEWLTTSDYGKKFVPDVVKQISTIKDAPFPDAQLAKETNEYLKNGKTYPWVKGYFPDGYEQQAGQILQQYAGQVQNKEQTIEQLNSTWSKLAAAAK</sequence>
<protein>
    <submittedName>
        <fullName evidence="5">ABC transporter substrate-binding protein</fullName>
    </submittedName>
</protein>
<dbReference type="Proteomes" id="UP001596044">
    <property type="component" value="Unassembled WGS sequence"/>
</dbReference>
<comment type="caution">
    <text evidence="5">The sequence shown here is derived from an EMBL/GenBank/DDBJ whole genome shotgun (WGS) entry which is preliminary data.</text>
</comment>
<reference evidence="6" key="1">
    <citation type="journal article" date="2019" name="Int. J. Syst. Evol. Microbiol.">
        <title>The Global Catalogue of Microorganisms (GCM) 10K type strain sequencing project: providing services to taxonomists for standard genome sequencing and annotation.</title>
        <authorList>
            <consortium name="The Broad Institute Genomics Platform"/>
            <consortium name="The Broad Institute Genome Sequencing Center for Infectious Disease"/>
            <person name="Wu L."/>
            <person name="Ma J."/>
        </authorList>
    </citation>
    <scope>NUCLEOTIDE SEQUENCE [LARGE SCALE GENOMIC DNA]</scope>
    <source>
        <strain evidence="6">KACC 11904</strain>
    </source>
</reference>
<keyword evidence="3 4" id="KW-0732">Signal</keyword>
<dbReference type="InterPro" id="IPR006059">
    <property type="entry name" value="SBP"/>
</dbReference>
<dbReference type="Pfam" id="PF01547">
    <property type="entry name" value="SBP_bac_1"/>
    <property type="match status" value="1"/>
</dbReference>
<evidence type="ECO:0000256" key="4">
    <source>
        <dbReference type="SAM" id="SignalP"/>
    </source>
</evidence>
<evidence type="ECO:0000313" key="5">
    <source>
        <dbReference type="EMBL" id="MFC5448206.1"/>
    </source>
</evidence>